<evidence type="ECO:0000313" key="3">
    <source>
        <dbReference type="EMBL" id="ADN18606.1"/>
    </source>
</evidence>
<keyword evidence="2" id="KW-0472">Membrane</keyword>
<dbReference type="EMBL" id="CP002201">
    <property type="protein sequence ID" value="ADN18606.1"/>
    <property type="molecule type" value="Genomic_DNA"/>
</dbReference>
<gene>
    <name evidence="3" type="ordered locus">Cyan7822_6968</name>
</gene>
<feature type="transmembrane region" description="Helical" evidence="2">
    <location>
        <begin position="88"/>
        <end position="109"/>
    </location>
</feature>
<accession>E0UNS6</accession>
<organism evidence="3 4">
    <name type="scientific">Gloeothece verrucosa (strain PCC 7822)</name>
    <name type="common">Cyanothece sp. (strain PCC 7822)</name>
    <dbReference type="NCBI Taxonomy" id="497965"/>
    <lineage>
        <taxon>Bacteria</taxon>
        <taxon>Bacillati</taxon>
        <taxon>Cyanobacteriota</taxon>
        <taxon>Cyanophyceae</taxon>
        <taxon>Oscillatoriophycideae</taxon>
        <taxon>Chroococcales</taxon>
        <taxon>Aphanothecaceae</taxon>
        <taxon>Gloeothece</taxon>
        <taxon>Gloeothece verrucosa</taxon>
    </lineage>
</organism>
<dbReference type="KEGG" id="cyj:Cyan7822_6968"/>
<feature type="compositionally biased region" description="Polar residues" evidence="1">
    <location>
        <begin position="1"/>
        <end position="13"/>
    </location>
</feature>
<dbReference type="InterPro" id="IPR005498">
    <property type="entry name" value="T4SS_VirB10/TraB/TrbI"/>
</dbReference>
<geneLocation type="plasmid" evidence="3 4">
    <name>Cy782203</name>
</geneLocation>
<keyword evidence="4" id="KW-1185">Reference proteome</keyword>
<dbReference type="RefSeq" id="WP_013325729.1">
    <property type="nucleotide sequence ID" value="NC_014502.1"/>
</dbReference>
<feature type="region of interest" description="Disordered" evidence="1">
    <location>
        <begin position="115"/>
        <end position="139"/>
    </location>
</feature>
<dbReference type="HOGENOM" id="CLU_033522_0_0_3"/>
<evidence type="ECO:0000313" key="4">
    <source>
        <dbReference type="Proteomes" id="UP000008206"/>
    </source>
</evidence>
<protein>
    <recommendedName>
        <fullName evidence="5">Conjugation TrbI family protein</fullName>
    </recommendedName>
</protein>
<reference evidence="4" key="1">
    <citation type="journal article" date="2011" name="MBio">
        <title>Novel metabolic attributes of the genus Cyanothece, comprising a group of unicellular nitrogen-fixing Cyanobacteria.</title>
        <authorList>
            <person name="Bandyopadhyay A."/>
            <person name="Elvitigala T."/>
            <person name="Welsh E."/>
            <person name="Stockel J."/>
            <person name="Liberton M."/>
            <person name="Min H."/>
            <person name="Sherman L.A."/>
            <person name="Pakrasi H.B."/>
        </authorList>
    </citation>
    <scope>NUCLEOTIDE SEQUENCE [LARGE SCALE GENOMIC DNA]</scope>
    <source>
        <strain evidence="4">PCC 7822</strain>
        <plasmid evidence="4">Cy782203</plasmid>
    </source>
</reference>
<name>E0UNS6_GLOV7</name>
<evidence type="ECO:0000256" key="1">
    <source>
        <dbReference type="SAM" id="MobiDB-lite"/>
    </source>
</evidence>
<feature type="region of interest" description="Disordered" evidence="1">
    <location>
        <begin position="302"/>
        <end position="338"/>
    </location>
</feature>
<dbReference type="Pfam" id="PF03743">
    <property type="entry name" value="TrbI"/>
    <property type="match status" value="1"/>
</dbReference>
<dbReference type="AlphaFoldDB" id="E0UNS6"/>
<keyword evidence="2" id="KW-1133">Transmembrane helix</keyword>
<sequence>MVNTIDNPSIQKSSTDEVETDNDELTPCLSGWTCEKVNSLIGIENDSQQEQFFPNFEEESTLSVEQETGENQQKAKTKKLPSISKNPYMKLGLIALICGCGVIFIGLFLSNAPSFRSEKGTSPQQADAQSKKKTKTPTPEEQIAIYKAEAALSSQSQQLKQMREAADKYHSNEPLPHPVRNEFRTPVRAANNPSTVQLEARATDTPLPTSTTRTIPPSNTLYRGKISYAPGGYVSRVPQRRIKLQPNNFSIPIRQQSIGNSTTLSHSSNLRALPAATNSIDPIKQWQQLALLGSYSAASVPFNAQNTEPSEDDSQGKVLDMSSSNEADNGSISNDKTPVILTSSTGDTEEMQLLGDSVQSGRLIPVGTKIPGEIATSIVWAQGTQQSEPFVVTITEPVRDRNGVEVLPPGTEIVFEVKGVHDSGMVQGNPVAIRINGQEIELAPNVFGLRASGGKPLIAKLRNGAGGELARQDAIGFVVGALGKVGEIVNRPSSTSTSSGYGSFESSSTYNDPNLMGAVLEGGFKPLSEQLLERNKKEIDDLEGRERLWYLKQGTKVQIIVNKSLEL</sequence>
<feature type="region of interest" description="Disordered" evidence="1">
    <location>
        <begin position="1"/>
        <end position="24"/>
    </location>
</feature>
<proteinExistence type="predicted"/>
<evidence type="ECO:0000256" key="2">
    <source>
        <dbReference type="SAM" id="Phobius"/>
    </source>
</evidence>
<keyword evidence="3" id="KW-0614">Plasmid</keyword>
<keyword evidence="2" id="KW-0812">Transmembrane</keyword>
<dbReference type="Proteomes" id="UP000008206">
    <property type="component" value="Plasmid Cy782203"/>
</dbReference>
<feature type="region of interest" description="Disordered" evidence="1">
    <location>
        <begin position="59"/>
        <end position="79"/>
    </location>
</feature>
<feature type="compositionally biased region" description="Polar residues" evidence="1">
    <location>
        <begin position="321"/>
        <end position="338"/>
    </location>
</feature>
<feature type="compositionally biased region" description="Polar residues" evidence="1">
    <location>
        <begin position="61"/>
        <end position="74"/>
    </location>
</feature>
<evidence type="ECO:0008006" key="5">
    <source>
        <dbReference type="Google" id="ProtNLM"/>
    </source>
</evidence>